<proteinExistence type="predicted"/>
<name>E1QW39_OLSUV</name>
<evidence type="ECO:0000313" key="1">
    <source>
        <dbReference type="EMBL" id="ADK68342.1"/>
    </source>
</evidence>
<dbReference type="EMBL" id="CP002106">
    <property type="protein sequence ID" value="ADK68342.1"/>
    <property type="molecule type" value="Genomic_DNA"/>
</dbReference>
<keyword evidence="2" id="KW-1185">Reference proteome</keyword>
<sequence>MVTLDDLAAIAARHDTSMSWALLRALPARGVSVRLPRARRHAHDHGRAYEVTTEEALWCMRHNRDVIGAVR</sequence>
<dbReference type="RefSeq" id="WP_013252094.1">
    <property type="nucleotide sequence ID" value="NC_014363.1"/>
</dbReference>
<dbReference type="Proteomes" id="UP000000333">
    <property type="component" value="Chromosome"/>
</dbReference>
<gene>
    <name evidence="1" type="ordered locus">Olsu_1236</name>
</gene>
<reference evidence="1 2" key="1">
    <citation type="journal article" date="2010" name="Stand. Genomic Sci.">
        <title>Complete genome sequence of Olsenella uli type strain (VPI D76D-27C).</title>
        <authorList>
            <person name="Goker M."/>
            <person name="Held B."/>
            <person name="Lucas S."/>
            <person name="Nolan M."/>
            <person name="Yasawong M."/>
            <person name="Glavina Del Rio T."/>
            <person name="Tice H."/>
            <person name="Cheng J.F."/>
            <person name="Bruce D."/>
            <person name="Detter J.C."/>
            <person name="Tapia R."/>
            <person name="Han C."/>
            <person name="Goodwin L."/>
            <person name="Pitluck S."/>
            <person name="Liolios K."/>
            <person name="Ivanova N."/>
            <person name="Mavromatis K."/>
            <person name="Mikhailova N."/>
            <person name="Pati A."/>
            <person name="Chen A."/>
            <person name="Palaniappan K."/>
            <person name="Land M."/>
            <person name="Hauser L."/>
            <person name="Chang Y.J."/>
            <person name="Jeffries C.D."/>
            <person name="Rohde M."/>
            <person name="Sikorski J."/>
            <person name="Pukall R."/>
            <person name="Woyke T."/>
            <person name="Bristow J."/>
            <person name="Eisen J.A."/>
            <person name="Markowitz V."/>
            <person name="Hugenholtz P."/>
            <person name="Kyrpides N.C."/>
            <person name="Klenk H.P."/>
            <person name="Lapidus A."/>
        </authorList>
    </citation>
    <scope>NUCLEOTIDE SEQUENCE [LARGE SCALE GENOMIC DNA]</scope>
    <source>
        <strain evidence="2">ATCC 49627 / DSM 7084 / CIP 109912 / JCM 12494 / NCIMB 702895 / VPI D76D-27C</strain>
    </source>
</reference>
<accession>E1QW39</accession>
<dbReference type="GeneID" id="78512646"/>
<organism evidence="1 2">
    <name type="scientific">Olsenella uli (strain ATCC 49627 / DSM 7084 / CCUG 31166 / CIP 109912 / JCM 12494 / LMG 11480 / NCIMB 702895 / VPI D76D-27C)</name>
    <name type="common">Lactobacillus uli</name>
    <dbReference type="NCBI Taxonomy" id="633147"/>
    <lineage>
        <taxon>Bacteria</taxon>
        <taxon>Bacillati</taxon>
        <taxon>Actinomycetota</taxon>
        <taxon>Coriobacteriia</taxon>
        <taxon>Coriobacteriales</taxon>
        <taxon>Atopobiaceae</taxon>
        <taxon>Olsenella</taxon>
    </lineage>
</organism>
<dbReference type="AlphaFoldDB" id="E1QW39"/>
<protein>
    <submittedName>
        <fullName evidence="1">Uncharacterized protein</fullName>
    </submittedName>
</protein>
<dbReference type="HOGENOM" id="CLU_2736093_0_0_11"/>
<evidence type="ECO:0000313" key="2">
    <source>
        <dbReference type="Proteomes" id="UP000000333"/>
    </source>
</evidence>
<dbReference type="KEGG" id="ols:Olsu_1236"/>